<feature type="region of interest" description="Disordered" evidence="1">
    <location>
        <begin position="427"/>
        <end position="471"/>
    </location>
</feature>
<dbReference type="OrthoDB" id="349484at2759"/>
<feature type="region of interest" description="Disordered" evidence="1">
    <location>
        <begin position="733"/>
        <end position="773"/>
    </location>
</feature>
<dbReference type="RefSeq" id="XP_012336713.1">
    <property type="nucleotide sequence ID" value="XM_012481290.1"/>
</dbReference>
<feature type="compositionally biased region" description="Polar residues" evidence="1">
    <location>
        <begin position="358"/>
        <end position="367"/>
    </location>
</feature>
<dbReference type="Proteomes" id="UP000054561">
    <property type="component" value="Unassembled WGS sequence"/>
</dbReference>
<evidence type="ECO:0000313" key="3">
    <source>
        <dbReference type="Proteomes" id="UP000054561"/>
    </source>
</evidence>
<feature type="region of interest" description="Disordered" evidence="1">
    <location>
        <begin position="166"/>
        <end position="188"/>
    </location>
</feature>
<evidence type="ECO:0000313" key="2">
    <source>
        <dbReference type="EMBL" id="KJP86673.1"/>
    </source>
</evidence>
<dbReference type="EMBL" id="KQ001688">
    <property type="protein sequence ID" value="KJP86673.1"/>
    <property type="molecule type" value="Genomic_DNA"/>
</dbReference>
<protein>
    <submittedName>
        <fullName evidence="2">Uncharacterized protein</fullName>
    </submittedName>
</protein>
<sequence length="1107" mass="121748">MENNESNHTSYYQSVTSNSNTINIFYEDLKQEQNKSDKLKSHEWKNDKHVSGKRSKKGYHSNLGFFHHKRNKAGEKENRQFIENEKIGNNYSQRDLKKKGNLLLQSAKGCADKSKENLLIGASLGGINTDGNNKLGHHVRSSNGNVGPTIQGFALNVGNVNPTKQAHNQGGYGKGDKRALHESNHNNNSGHVEAVRLTKELLDDLNKRNKILGDDSEEDGDHDNQNFLIYVKKRIEQKKEEEKREKRAERSGRVGRKAGRKTGGKIIGRVSRKIVGGQAGGQREGDYLGAPDSIPSGFPQSADHVKDPSGTRVDEIMGGNDTEGNPKEDLETPPNGCANGCAKGVAPRSDNYNDDTKGTSNGNGENYNQIETYKTMDDSSSLFSDESTKVYVNRKNNVQFNMCENPCDMWYGLRKRNGKRIFISSQGVNGKKNKNKGGNARSGKTRSATGRSGHVWNANGRSDMVRNSKKSGTGIDNDIINGIMSGNGNNTNVKVKSKNVERYYISKKKGRSSSLAKLSRDKPKGKKSSKGNIRYVKYSAEWSSSYYSNVINSNDGNLSDNTIATMHIDGNCKYNEESNEYRSSKGNNHMYNSATYSGNSKKGHGKNGQNNILQFNKMGGGNNFIISRNDHHQLAKKSSKKKSKKNIMTWSGRNKNYENKHRVHFAPMKGSNKNIYYDNGASKNRIRVGSLGYLSDGGGKGASHTTAAVTAAIDAEASSVAAPNTGDELDWDDHIDGANNNAEADVAPTGHEPNAGANSSMESNDDSAEGDVKYPSEDNAHVCDPTNSDSNHLKTYSFSMHNGLMKRKENISRDASVTADYKGTTPNGSIPSFPCAAPIRQDNNENIAPTYEKNYFKSSCVNHGSEFRAEVKPGVDNACGANQHKGVVVHGSYHQSGKNGGKRMNTHKTHKINNYSNHSYNVGSSSYNRALGNKDNEGNYVAHALPPDGAAVPTARIETSEYYARNKGKDYVGAPNFYYQHGGKNGGSSYHSHANSNKPFDIIKDETLIVAESRDKIISPDIAYTGEQNRKYKNYYYNNAKFDLSYEIEDDVRKRKKKKWTANSSGSNGNANANSSHGGAPFASKSAFKTARERVQSILAKRRGVDF</sequence>
<feature type="region of interest" description="Disordered" evidence="1">
    <location>
        <begin position="297"/>
        <end position="332"/>
    </location>
</feature>
<feature type="compositionally biased region" description="Basic and acidic residues" evidence="1">
    <location>
        <begin position="174"/>
        <end position="184"/>
    </location>
</feature>
<feature type="compositionally biased region" description="Basic and acidic residues" evidence="1">
    <location>
        <begin position="36"/>
        <end position="50"/>
    </location>
</feature>
<feature type="region of interest" description="Disordered" evidence="1">
    <location>
        <begin position="237"/>
        <end position="265"/>
    </location>
</feature>
<name>A0A0D9QIA7_PLAFR</name>
<dbReference type="VEuPathDB" id="PlasmoDB:AK88_03680"/>
<keyword evidence="3" id="KW-1185">Reference proteome</keyword>
<dbReference type="OMA" id="NQNFLIY"/>
<feature type="region of interest" description="Disordered" evidence="1">
    <location>
        <begin position="36"/>
        <end position="61"/>
    </location>
</feature>
<feature type="compositionally biased region" description="Basic and acidic residues" evidence="1">
    <location>
        <begin position="303"/>
        <end position="315"/>
    </location>
</feature>
<reference evidence="2 3" key="1">
    <citation type="submission" date="2014-03" db="EMBL/GenBank/DDBJ databases">
        <title>The Genome Sequence of Plasmodium fragile nilgiri.</title>
        <authorList>
            <consortium name="The Broad Institute Genomics Platform"/>
            <consortium name="The Broad Institute Genome Sequencing Center for Infectious Disease"/>
            <person name="Neafsey D."/>
            <person name="Duraisingh M."/>
            <person name="Young S.K."/>
            <person name="Zeng Q."/>
            <person name="Gargeya S."/>
            <person name="Abouelleil A."/>
            <person name="Alvarado L."/>
            <person name="Chapman S.B."/>
            <person name="Gainer-Dewar J."/>
            <person name="Goldberg J."/>
            <person name="Griggs A."/>
            <person name="Gujja S."/>
            <person name="Hansen M."/>
            <person name="Howarth C."/>
            <person name="Imamovic A."/>
            <person name="Larimer J."/>
            <person name="Pearson M."/>
            <person name="Poon T.W."/>
            <person name="Priest M."/>
            <person name="Roberts A."/>
            <person name="Saif S."/>
            <person name="Shea T."/>
            <person name="Sykes S."/>
            <person name="Wortman J."/>
            <person name="Nusbaum C."/>
            <person name="Birren B."/>
        </authorList>
    </citation>
    <scope>NUCLEOTIDE SEQUENCE [LARGE SCALE GENOMIC DNA]</scope>
    <source>
        <strain evidence="3">nilgiri</strain>
    </source>
</reference>
<feature type="region of interest" description="Disordered" evidence="1">
    <location>
        <begin position="348"/>
        <end position="367"/>
    </location>
</feature>
<feature type="compositionally biased region" description="Basic and acidic residues" evidence="1">
    <location>
        <begin position="237"/>
        <end position="252"/>
    </location>
</feature>
<evidence type="ECO:0000256" key="1">
    <source>
        <dbReference type="SAM" id="MobiDB-lite"/>
    </source>
</evidence>
<dbReference type="AlphaFoldDB" id="A0A0D9QIA7"/>
<feature type="compositionally biased region" description="Low complexity" evidence="1">
    <location>
        <begin position="1062"/>
        <end position="1080"/>
    </location>
</feature>
<feature type="compositionally biased region" description="Basic residues" evidence="1">
    <location>
        <begin position="253"/>
        <end position="263"/>
    </location>
</feature>
<accession>A0A0D9QIA7</accession>
<dbReference type="GeneID" id="24268994"/>
<feature type="region of interest" description="Disordered" evidence="1">
    <location>
        <begin position="509"/>
        <end position="530"/>
    </location>
</feature>
<feature type="region of interest" description="Disordered" evidence="1">
    <location>
        <begin position="1059"/>
        <end position="1088"/>
    </location>
</feature>
<gene>
    <name evidence="2" type="ORF">AK88_03680</name>
</gene>
<proteinExistence type="predicted"/>
<organism evidence="2 3">
    <name type="scientific">Plasmodium fragile</name>
    <dbReference type="NCBI Taxonomy" id="5857"/>
    <lineage>
        <taxon>Eukaryota</taxon>
        <taxon>Sar</taxon>
        <taxon>Alveolata</taxon>
        <taxon>Apicomplexa</taxon>
        <taxon>Aconoidasida</taxon>
        <taxon>Haemosporida</taxon>
        <taxon>Plasmodiidae</taxon>
        <taxon>Plasmodium</taxon>
        <taxon>Plasmodium (Plasmodium)</taxon>
    </lineage>
</organism>